<comment type="catalytic activity">
    <reaction evidence="4 6">
        <text>D-erythrose 4-phosphate + phosphoenolpyruvate + H2O = 7-phospho-2-dehydro-3-deoxy-D-arabino-heptonate + phosphate</text>
        <dbReference type="Rhea" id="RHEA:14717"/>
        <dbReference type="ChEBI" id="CHEBI:15377"/>
        <dbReference type="ChEBI" id="CHEBI:16897"/>
        <dbReference type="ChEBI" id="CHEBI:43474"/>
        <dbReference type="ChEBI" id="CHEBI:58394"/>
        <dbReference type="ChEBI" id="CHEBI:58702"/>
        <dbReference type="EC" id="2.5.1.54"/>
    </reaction>
</comment>
<dbReference type="GO" id="GO:0008652">
    <property type="term" value="P:amino acid biosynthetic process"/>
    <property type="evidence" value="ECO:0007669"/>
    <property type="project" value="UniProtKB-KW"/>
</dbReference>
<feature type="binding site" evidence="5">
    <location>
        <position position="112"/>
    </location>
    <ligand>
        <name>Mn(2+)</name>
        <dbReference type="ChEBI" id="CHEBI:29035"/>
    </ligand>
</feature>
<dbReference type="Gene3D" id="3.20.20.70">
    <property type="entry name" value="Aldolase class I"/>
    <property type="match status" value="1"/>
</dbReference>
<dbReference type="PANTHER" id="PTHR21337:SF0">
    <property type="entry name" value="PHOSPHO-2-DEHYDRO-3-DEOXYHEPTONATE ALDOLASE"/>
    <property type="match status" value="1"/>
</dbReference>
<evidence type="ECO:0000256" key="6">
    <source>
        <dbReference type="RuleBase" id="RU363071"/>
    </source>
</evidence>
<name>A0A7S3NH89_9STRA</name>
<comment type="pathway">
    <text evidence="1 6">Metabolic intermediate biosynthesis; chorismate biosynthesis; chorismate from D-erythrose 4-phosphate and phosphoenolpyruvate: step 1/7.</text>
</comment>
<feature type="binding site" evidence="5">
    <location>
        <position position="396"/>
    </location>
    <ligand>
        <name>Mn(2+)</name>
        <dbReference type="ChEBI" id="CHEBI:29035"/>
    </ligand>
</feature>
<feature type="binding site" evidence="5">
    <location>
        <position position="151"/>
    </location>
    <ligand>
        <name>phosphoenolpyruvate</name>
        <dbReference type="ChEBI" id="CHEBI:58702"/>
    </ligand>
</feature>
<keyword evidence="3 6" id="KW-0808">Transferase</keyword>
<dbReference type="AlphaFoldDB" id="A0A7S3NH89"/>
<keyword evidence="6" id="KW-0028">Amino-acid biosynthesis</keyword>
<feature type="binding site" evidence="5">
    <location>
        <position position="333"/>
    </location>
    <ligand>
        <name>phosphoenolpyruvate</name>
        <dbReference type="ChEBI" id="CHEBI:58702"/>
    </ligand>
</feature>
<feature type="binding site" evidence="5">
    <location>
        <position position="469"/>
    </location>
    <ligand>
        <name>Mn(2+)</name>
        <dbReference type="ChEBI" id="CHEBI:29035"/>
    </ligand>
</feature>
<keyword evidence="5" id="KW-0464">Manganese</keyword>
<feature type="binding site" evidence="5">
    <location>
        <position position="438"/>
    </location>
    <ligand>
        <name>Mn(2+)</name>
        <dbReference type="ChEBI" id="CHEBI:29035"/>
    </ligand>
</feature>
<reference evidence="8" key="1">
    <citation type="submission" date="2021-01" db="EMBL/GenBank/DDBJ databases">
        <authorList>
            <person name="Corre E."/>
            <person name="Pelletier E."/>
            <person name="Niang G."/>
            <person name="Scheremetjew M."/>
            <person name="Finn R."/>
            <person name="Kale V."/>
            <person name="Holt S."/>
            <person name="Cochrane G."/>
            <person name="Meng A."/>
            <person name="Brown T."/>
            <person name="Cohen L."/>
        </authorList>
    </citation>
    <scope>NUCLEOTIDE SEQUENCE</scope>
    <source>
        <strain evidence="8">CCMP1510</strain>
    </source>
</reference>
<feature type="binding site" evidence="5">
    <location>
        <position position="364"/>
    </location>
    <ligand>
        <name>phosphoenolpyruvate</name>
        <dbReference type="ChEBI" id="CHEBI:58702"/>
    </ligand>
</feature>
<evidence type="ECO:0000256" key="5">
    <source>
        <dbReference type="PIRSR" id="PIRSR602480-1"/>
    </source>
</evidence>
<evidence type="ECO:0000256" key="7">
    <source>
        <dbReference type="SAM" id="SignalP"/>
    </source>
</evidence>
<keyword evidence="7" id="KW-0732">Signal</keyword>
<dbReference type="SUPFAM" id="SSF51569">
    <property type="entry name" value="Aldolase"/>
    <property type="match status" value="1"/>
</dbReference>
<dbReference type="Pfam" id="PF01474">
    <property type="entry name" value="DAHP_synth_2"/>
    <property type="match status" value="1"/>
</dbReference>
<evidence type="ECO:0000313" key="8">
    <source>
        <dbReference type="EMBL" id="CAE0360385.1"/>
    </source>
</evidence>
<feature type="binding site" evidence="5">
    <location>
        <begin position="310"/>
        <end position="311"/>
    </location>
    <ligand>
        <name>phosphoenolpyruvate</name>
        <dbReference type="ChEBI" id="CHEBI:58702"/>
    </ligand>
</feature>
<dbReference type="NCBIfam" id="TIGR01358">
    <property type="entry name" value="DAHP_synth_II"/>
    <property type="match status" value="1"/>
</dbReference>
<evidence type="ECO:0000256" key="1">
    <source>
        <dbReference type="ARBA" id="ARBA00004688"/>
    </source>
</evidence>
<dbReference type="GO" id="GO:0009423">
    <property type="term" value="P:chorismate biosynthetic process"/>
    <property type="evidence" value="ECO:0007669"/>
    <property type="project" value="UniProtKB-UniPathway"/>
</dbReference>
<accession>A0A7S3NH89</accession>
<comment type="similarity">
    <text evidence="2 6">Belongs to the class-II DAHP synthase family.</text>
</comment>
<keyword evidence="5" id="KW-0170">Cobalt</keyword>
<dbReference type="InterPro" id="IPR002480">
    <property type="entry name" value="DAHP_synth_2"/>
</dbReference>
<comment type="cofactor">
    <cofactor evidence="5">
        <name>Mn(2+)</name>
        <dbReference type="ChEBI" id="CHEBI:29035"/>
    </cofactor>
    <cofactor evidence="5">
        <name>Co(2+)</name>
        <dbReference type="ChEBI" id="CHEBI:48828"/>
    </cofactor>
    <cofactor evidence="5">
        <name>Cd(2+)</name>
        <dbReference type="ChEBI" id="CHEBI:48775"/>
    </cofactor>
    <text evidence="5">Binds 1 divalent cation per subunit. The enzyme is active with manganese, cobalt or cadmium ions.</text>
</comment>
<gene>
    <name evidence="8" type="ORF">ALAG00032_LOCUS1115</name>
</gene>
<dbReference type="PANTHER" id="PTHR21337">
    <property type="entry name" value="PHOSPHO-2-DEHYDRO-3-DEOXYHEPTONATE ALDOLASE 1, 2"/>
    <property type="match status" value="1"/>
</dbReference>
<sequence>MMRVCVLLLVAVATEGLQSLSVVRRSPLRSMKTVQMVISEPERVVTQWSPSSWRNFDIHQAVEYPDEKAVEEAERELSGYAPLVFAGEVRTLQESLAKATLGDGFVLMGGDCAESFDEFSVNNVRDTFRVILQMALTMTYGGGQPIVKIGRMAGQFAKPRSSTTETRDGITLPAYRGDNVNGEEFSVQARTPDPQHMIKAYHQCAQTLNILRAFAVGGYADMSRLHAWNLDFMERTKEGSMYRSLAWKIDESLRFMRAIGIDTTTPELTQTAFYTAHECLLLPYEQALTRQDSTTGRWYDCSAHLLWVGERTRQPGCAHFEFVRGISNPLGVKISDKATPQDVLHILETLNPNNIPGRIMLITRMGADKIREKLPPLVRAVRDSGYAALWVSDPVHGNTFMSDSGYKTRSYDAIKDELLGFFEVHAALGTHAGGVHLEMTGQDVTECVGGDVGTVNVEDLNQRYITHCDPRLNGRQALSLAFEIAEAMRDRQGLPRMSDPVPPPI</sequence>
<dbReference type="EC" id="2.5.1.54" evidence="6"/>
<dbReference type="EMBL" id="HBIJ01001547">
    <property type="protein sequence ID" value="CAE0360385.1"/>
    <property type="molecule type" value="Transcribed_RNA"/>
</dbReference>
<feature type="chain" id="PRO_5030582398" description="Phospho-2-dehydro-3-deoxyheptonate aldolase" evidence="7">
    <location>
        <begin position="17"/>
        <end position="505"/>
    </location>
</feature>
<evidence type="ECO:0000256" key="3">
    <source>
        <dbReference type="ARBA" id="ARBA00022679"/>
    </source>
</evidence>
<feature type="signal peptide" evidence="7">
    <location>
        <begin position="1"/>
        <end position="16"/>
    </location>
</feature>
<evidence type="ECO:0000256" key="4">
    <source>
        <dbReference type="ARBA" id="ARBA00047508"/>
    </source>
</evidence>
<keyword evidence="6" id="KW-0057">Aromatic amino acid biosynthesis</keyword>
<keyword evidence="5" id="KW-0104">Cadmium</keyword>
<dbReference type="GO" id="GO:0003849">
    <property type="term" value="F:3-deoxy-7-phosphoheptulonate synthase activity"/>
    <property type="evidence" value="ECO:0007669"/>
    <property type="project" value="UniProtKB-EC"/>
</dbReference>
<organism evidence="8">
    <name type="scientific">Aureoumbra lagunensis</name>
    <dbReference type="NCBI Taxonomy" id="44058"/>
    <lineage>
        <taxon>Eukaryota</taxon>
        <taxon>Sar</taxon>
        <taxon>Stramenopiles</taxon>
        <taxon>Ochrophyta</taxon>
        <taxon>Pelagophyceae</taxon>
        <taxon>Pelagomonadales</taxon>
        <taxon>Aureoumbra</taxon>
    </lineage>
</organism>
<dbReference type="GO" id="GO:0009073">
    <property type="term" value="P:aromatic amino acid family biosynthetic process"/>
    <property type="evidence" value="ECO:0007669"/>
    <property type="project" value="UniProtKB-KW"/>
</dbReference>
<dbReference type="UniPathway" id="UPA00053">
    <property type="reaction ID" value="UER00084"/>
</dbReference>
<protein>
    <recommendedName>
        <fullName evidence="6">Phospho-2-dehydro-3-deoxyheptonate aldolase</fullName>
        <ecNumber evidence="6">2.5.1.54</ecNumber>
    </recommendedName>
</protein>
<dbReference type="InterPro" id="IPR013785">
    <property type="entry name" value="Aldolase_TIM"/>
</dbReference>
<proteinExistence type="inferred from homology"/>
<evidence type="ECO:0000256" key="2">
    <source>
        <dbReference type="ARBA" id="ARBA00008911"/>
    </source>
</evidence>